<evidence type="ECO:0000256" key="1">
    <source>
        <dbReference type="ARBA" id="ARBA00006040"/>
    </source>
</evidence>
<dbReference type="Proteomes" id="UP001321760">
    <property type="component" value="Unassembled WGS sequence"/>
</dbReference>
<name>A0AAV9GAL5_9PEZI</name>
<dbReference type="InterPro" id="IPR024077">
    <property type="entry name" value="Neurolysin/TOP_dom2"/>
</dbReference>
<gene>
    <name evidence="10" type="ORF">QBC34DRAFT_442804</name>
</gene>
<proteinExistence type="inferred from homology"/>
<reference evidence="10" key="1">
    <citation type="journal article" date="2023" name="Mol. Phylogenet. Evol.">
        <title>Genome-scale phylogeny and comparative genomics of the fungal order Sordariales.</title>
        <authorList>
            <person name="Hensen N."/>
            <person name="Bonometti L."/>
            <person name="Westerberg I."/>
            <person name="Brannstrom I.O."/>
            <person name="Guillou S."/>
            <person name="Cros-Aarteil S."/>
            <person name="Calhoun S."/>
            <person name="Haridas S."/>
            <person name="Kuo A."/>
            <person name="Mondo S."/>
            <person name="Pangilinan J."/>
            <person name="Riley R."/>
            <person name="LaButti K."/>
            <person name="Andreopoulos B."/>
            <person name="Lipzen A."/>
            <person name="Chen C."/>
            <person name="Yan M."/>
            <person name="Daum C."/>
            <person name="Ng V."/>
            <person name="Clum A."/>
            <person name="Steindorff A."/>
            <person name="Ohm R.A."/>
            <person name="Martin F."/>
            <person name="Silar P."/>
            <person name="Natvig D.O."/>
            <person name="Lalanne C."/>
            <person name="Gautier V."/>
            <person name="Ament-Velasquez S.L."/>
            <person name="Kruys A."/>
            <person name="Hutchinson M.I."/>
            <person name="Powell A.J."/>
            <person name="Barry K."/>
            <person name="Miller A.N."/>
            <person name="Grigoriev I.V."/>
            <person name="Debuchy R."/>
            <person name="Gladieux P."/>
            <person name="Hiltunen Thoren M."/>
            <person name="Johannesson H."/>
        </authorList>
    </citation>
    <scope>NUCLEOTIDE SEQUENCE</scope>
    <source>
        <strain evidence="10">PSN243</strain>
    </source>
</reference>
<dbReference type="GO" id="GO:0006508">
    <property type="term" value="P:proteolysis"/>
    <property type="evidence" value="ECO:0007669"/>
    <property type="project" value="UniProtKB-KW"/>
</dbReference>
<evidence type="ECO:0000313" key="11">
    <source>
        <dbReference type="Proteomes" id="UP001321760"/>
    </source>
</evidence>
<keyword evidence="4 7" id="KW-0378">Hydrolase</keyword>
<dbReference type="InterPro" id="IPR045090">
    <property type="entry name" value="Pept_M3A_M3B"/>
</dbReference>
<keyword evidence="6 7" id="KW-0482">Metalloprotease</keyword>
<dbReference type="InterPro" id="IPR024079">
    <property type="entry name" value="MetalloPept_cat_dom_sf"/>
</dbReference>
<reference evidence="10" key="2">
    <citation type="submission" date="2023-05" db="EMBL/GenBank/DDBJ databases">
        <authorList>
            <consortium name="Lawrence Berkeley National Laboratory"/>
            <person name="Steindorff A."/>
            <person name="Hensen N."/>
            <person name="Bonometti L."/>
            <person name="Westerberg I."/>
            <person name="Brannstrom I.O."/>
            <person name="Guillou S."/>
            <person name="Cros-Aarteil S."/>
            <person name="Calhoun S."/>
            <person name="Haridas S."/>
            <person name="Kuo A."/>
            <person name="Mondo S."/>
            <person name="Pangilinan J."/>
            <person name="Riley R."/>
            <person name="Labutti K."/>
            <person name="Andreopoulos B."/>
            <person name="Lipzen A."/>
            <person name="Chen C."/>
            <person name="Yanf M."/>
            <person name="Daum C."/>
            <person name="Ng V."/>
            <person name="Clum A."/>
            <person name="Ohm R."/>
            <person name="Martin F."/>
            <person name="Silar P."/>
            <person name="Natvig D."/>
            <person name="Lalanne C."/>
            <person name="Gautier V."/>
            <person name="Ament-Velasquez S.L."/>
            <person name="Kruys A."/>
            <person name="Hutchinson M.I."/>
            <person name="Powell A.J."/>
            <person name="Barry K."/>
            <person name="Miller A.N."/>
            <person name="Grigoriev I.V."/>
            <person name="Debuchy R."/>
            <person name="Gladieux P."/>
            <person name="Thoren M.H."/>
            <person name="Johannesson H."/>
        </authorList>
    </citation>
    <scope>NUCLEOTIDE SEQUENCE</scope>
    <source>
        <strain evidence="10">PSN243</strain>
    </source>
</reference>
<dbReference type="FunFam" id="3.40.390.10:FF:000074">
    <property type="entry name" value="Metalloprotease"/>
    <property type="match status" value="1"/>
</dbReference>
<dbReference type="PANTHER" id="PTHR11804:SF84">
    <property type="entry name" value="SACCHAROLYSIN"/>
    <property type="match status" value="1"/>
</dbReference>
<dbReference type="Pfam" id="PF01432">
    <property type="entry name" value="Peptidase_M3"/>
    <property type="match status" value="1"/>
</dbReference>
<dbReference type="CDD" id="cd06455">
    <property type="entry name" value="M3A_TOP"/>
    <property type="match status" value="1"/>
</dbReference>
<dbReference type="PANTHER" id="PTHR11804">
    <property type="entry name" value="PROTEASE M3 THIMET OLIGOPEPTIDASE-RELATED"/>
    <property type="match status" value="1"/>
</dbReference>
<dbReference type="InterPro" id="IPR001567">
    <property type="entry name" value="Pept_M3A_M3B_dom"/>
</dbReference>
<dbReference type="InterPro" id="IPR024080">
    <property type="entry name" value="Neurolysin/TOP_N"/>
</dbReference>
<keyword evidence="2 7" id="KW-0645">Protease</keyword>
<dbReference type="GO" id="GO:0006518">
    <property type="term" value="P:peptide metabolic process"/>
    <property type="evidence" value="ECO:0007669"/>
    <property type="project" value="TreeGrafter"/>
</dbReference>
<sequence>MNHERFCHPPQPTALFRTTADAIIADEKARCEVTRALLDKIAAEIPIEQATFHNVLLPIEHNTNACLSEIEPDFYSIVSPDPERRQAGAEARKIKHLAAVECSMREDIFRLVDAVFQKGDDTLDPESQHALLKARQQYIQNGVTLPAGPARDRYRAIASRLGELQIEYERTVNESTGGVWFTPEELDGIPQGVINRLERGADENEGKCKLPFKGPDASARSARNPETRNKYRDAYAKRCNENIPRFQEIMKLRHEAAQLLGYPNHAAKRLEARMAKTPETVVQFLDELRSRISPRVKKEVAEILAAKEADMLASGRPFDGNVYARDIYDYPDLIAKRKYSVDYEEISQYFPLSKVLSGMLAVFGRLLGLIFVELKSDEERGRASPTGNAADILWHESVVLYAVWNDDTPHDNADQAEFVGYLYLDLHPRPGKHAKGLCATVRSGYRYPDGTRCHPATCLIMNLNPPTKSSPSLLQYRQIITLFHELGHCMHDLVSITTYSRFHGVTVARDFIEAPSQMLEYWCRVPSCLVALSSHHETGETIPLDMLERLVDANRESSAMDILDQLSYAAFDMAIHTHPMHEEDPSYPDLFGALYREVTGLKHDEALGNLSEWNHGYASYSSLIRGNDAGYYGYLWSKIYSADMFYSAFKDDPMSMAAGRKYRHVLLEKGGSQDEMLTLEQFLGRKPSSEPFFRDLGWE</sequence>
<feature type="domain" description="Peptidase M3A/M3B catalytic" evidence="9">
    <location>
        <begin position="221"/>
        <end position="696"/>
    </location>
</feature>
<evidence type="ECO:0000313" key="10">
    <source>
        <dbReference type="EMBL" id="KAK4444171.1"/>
    </source>
</evidence>
<evidence type="ECO:0000256" key="2">
    <source>
        <dbReference type="ARBA" id="ARBA00022670"/>
    </source>
</evidence>
<dbReference type="GO" id="GO:0005758">
    <property type="term" value="C:mitochondrial intermembrane space"/>
    <property type="evidence" value="ECO:0007669"/>
    <property type="project" value="TreeGrafter"/>
</dbReference>
<dbReference type="AlphaFoldDB" id="A0AAV9GAL5"/>
<feature type="region of interest" description="Disordered" evidence="8">
    <location>
        <begin position="205"/>
        <end position="227"/>
    </location>
</feature>
<keyword evidence="5 7" id="KW-0862">Zinc</keyword>
<evidence type="ECO:0000256" key="4">
    <source>
        <dbReference type="ARBA" id="ARBA00022801"/>
    </source>
</evidence>
<organism evidence="10 11">
    <name type="scientific">Podospora aff. communis PSN243</name>
    <dbReference type="NCBI Taxonomy" id="3040156"/>
    <lineage>
        <taxon>Eukaryota</taxon>
        <taxon>Fungi</taxon>
        <taxon>Dikarya</taxon>
        <taxon>Ascomycota</taxon>
        <taxon>Pezizomycotina</taxon>
        <taxon>Sordariomycetes</taxon>
        <taxon>Sordariomycetidae</taxon>
        <taxon>Sordariales</taxon>
        <taxon>Podosporaceae</taxon>
        <taxon>Podospora</taxon>
    </lineage>
</organism>
<evidence type="ECO:0000256" key="5">
    <source>
        <dbReference type="ARBA" id="ARBA00022833"/>
    </source>
</evidence>
<dbReference type="GO" id="GO:0004222">
    <property type="term" value="F:metalloendopeptidase activity"/>
    <property type="evidence" value="ECO:0007669"/>
    <property type="project" value="InterPro"/>
</dbReference>
<keyword evidence="3 7" id="KW-0479">Metal-binding</keyword>
<dbReference type="EMBL" id="MU865981">
    <property type="protein sequence ID" value="KAK4444171.1"/>
    <property type="molecule type" value="Genomic_DNA"/>
</dbReference>
<evidence type="ECO:0000256" key="7">
    <source>
        <dbReference type="RuleBase" id="RU003435"/>
    </source>
</evidence>
<keyword evidence="11" id="KW-1185">Reference proteome</keyword>
<comment type="similarity">
    <text evidence="1 7">Belongs to the peptidase M3 family.</text>
</comment>
<accession>A0AAV9GAL5</accession>
<dbReference type="Gene3D" id="1.20.1050.40">
    <property type="entry name" value="Endopeptidase. Chain P, domain 1"/>
    <property type="match status" value="1"/>
</dbReference>
<dbReference type="GO" id="GO:0046872">
    <property type="term" value="F:metal ion binding"/>
    <property type="evidence" value="ECO:0007669"/>
    <property type="project" value="UniProtKB-UniRule"/>
</dbReference>
<evidence type="ECO:0000256" key="8">
    <source>
        <dbReference type="SAM" id="MobiDB-lite"/>
    </source>
</evidence>
<dbReference type="Gene3D" id="3.40.390.10">
    <property type="entry name" value="Collagenase (Catalytic Domain)"/>
    <property type="match status" value="1"/>
</dbReference>
<evidence type="ECO:0000256" key="3">
    <source>
        <dbReference type="ARBA" id="ARBA00022723"/>
    </source>
</evidence>
<evidence type="ECO:0000256" key="6">
    <source>
        <dbReference type="ARBA" id="ARBA00023049"/>
    </source>
</evidence>
<evidence type="ECO:0000259" key="9">
    <source>
        <dbReference type="Pfam" id="PF01432"/>
    </source>
</evidence>
<protein>
    <submittedName>
        <fullName evidence="10">Peptidase family M3</fullName>
    </submittedName>
</protein>
<comment type="caution">
    <text evidence="10">The sequence shown here is derived from an EMBL/GenBank/DDBJ whole genome shotgun (WGS) entry which is preliminary data.</text>
</comment>
<dbReference type="SUPFAM" id="SSF55486">
    <property type="entry name" value="Metalloproteases ('zincins'), catalytic domain"/>
    <property type="match status" value="1"/>
</dbReference>
<comment type="cofactor">
    <cofactor evidence="7">
        <name>Zn(2+)</name>
        <dbReference type="ChEBI" id="CHEBI:29105"/>
    </cofactor>
    <text evidence="7">Binds 1 zinc ion.</text>
</comment>
<dbReference type="Gene3D" id="1.10.1370.10">
    <property type="entry name" value="Neurolysin, domain 3"/>
    <property type="match status" value="1"/>
</dbReference>